<dbReference type="AlphaFoldDB" id="A0A1H1VIG8"/>
<keyword evidence="2" id="KW-1185">Reference proteome</keyword>
<sequence>MFRETNVKDLCVELASEGKILNTWTSSGKKKPIDSSRIELCAMR</sequence>
<dbReference type="Proteomes" id="UP000243904">
    <property type="component" value="Chromosome I"/>
</dbReference>
<protein>
    <submittedName>
        <fullName evidence="1">Uncharacterized protein</fullName>
    </submittedName>
</protein>
<name>A0A1H1VIG8_9BRAD</name>
<dbReference type="EMBL" id="LT629750">
    <property type="protein sequence ID" value="SDS84542.1"/>
    <property type="molecule type" value="Genomic_DNA"/>
</dbReference>
<gene>
    <name evidence="1" type="ORF">SAMN05444158_3427</name>
</gene>
<organism evidence="1 2">
    <name type="scientific">Bradyrhizobium canariense</name>
    <dbReference type="NCBI Taxonomy" id="255045"/>
    <lineage>
        <taxon>Bacteria</taxon>
        <taxon>Pseudomonadati</taxon>
        <taxon>Pseudomonadota</taxon>
        <taxon>Alphaproteobacteria</taxon>
        <taxon>Hyphomicrobiales</taxon>
        <taxon>Nitrobacteraceae</taxon>
        <taxon>Bradyrhizobium</taxon>
    </lineage>
</organism>
<reference evidence="2" key="1">
    <citation type="submission" date="2016-10" db="EMBL/GenBank/DDBJ databases">
        <authorList>
            <person name="Varghese N."/>
            <person name="Submissions S."/>
        </authorList>
    </citation>
    <scope>NUCLEOTIDE SEQUENCE [LARGE SCALE GENOMIC DNA]</scope>
    <source>
        <strain evidence="2">GAS369</strain>
    </source>
</reference>
<evidence type="ECO:0000313" key="2">
    <source>
        <dbReference type="Proteomes" id="UP000243904"/>
    </source>
</evidence>
<accession>A0A1H1VIG8</accession>
<evidence type="ECO:0000313" key="1">
    <source>
        <dbReference type="EMBL" id="SDS84542.1"/>
    </source>
</evidence>
<proteinExistence type="predicted"/>